<dbReference type="EMBL" id="AHAE01000074">
    <property type="protein sequence ID" value="EJZ81519.1"/>
    <property type="molecule type" value="Genomic_DNA"/>
</dbReference>
<keyword evidence="2" id="KW-0812">Transmembrane</keyword>
<comment type="caution">
    <text evidence="3">The sequence shown here is derived from an EMBL/GenBank/DDBJ whole genome shotgun (WGS) entry which is preliminary data.</text>
</comment>
<evidence type="ECO:0000256" key="1">
    <source>
        <dbReference type="SAM" id="MobiDB-lite"/>
    </source>
</evidence>
<evidence type="ECO:0000313" key="3">
    <source>
        <dbReference type="EMBL" id="CCI84140.1"/>
    </source>
</evidence>
<keyword evidence="2" id="KW-1133">Transmembrane helix</keyword>
<feature type="transmembrane region" description="Helical" evidence="2">
    <location>
        <begin position="65"/>
        <end position="89"/>
    </location>
</feature>
<dbReference type="AlphaFoldDB" id="I7KK59"/>
<sequence>MSDPNTTEPLEPRPSPGVRWWALLLGLAALAGGIAVAIDAIAGWLDRGSSIIAPAIRAVAGVGSTAPWLLVLIAAALAALGVLLGISALKPRPRPWRRLGSDAPGWLRPVDVARHSTHLAKTVPGVTQATTTVRGRTIVCETLVDRDGDALAEELRDTLNRRLLPALGGEYRLQVSARRAPLDDADARAQGQRTAADVTAAIPTRHGHDEADEPGGPVVDQPPGEDRAESSNAKGRN</sequence>
<dbReference type="OrthoDB" id="5197468at2"/>
<dbReference type="RefSeq" id="WP_004601452.1">
    <property type="nucleotide sequence ID" value="NZ_HF541868.1"/>
</dbReference>
<evidence type="ECO:0000256" key="2">
    <source>
        <dbReference type="SAM" id="Phobius"/>
    </source>
</evidence>
<dbReference type="Proteomes" id="UP000006078">
    <property type="component" value="Unassembled WGS sequence"/>
</dbReference>
<proteinExistence type="predicted"/>
<organism evidence="3 6">
    <name type="scientific">Corynebacterium otitidis ATCC 51513</name>
    <dbReference type="NCBI Taxonomy" id="883169"/>
    <lineage>
        <taxon>Bacteria</taxon>
        <taxon>Bacillati</taxon>
        <taxon>Actinomycetota</taxon>
        <taxon>Actinomycetes</taxon>
        <taxon>Mycobacteriales</taxon>
        <taxon>Corynebacteriaceae</taxon>
        <taxon>Corynebacterium</taxon>
    </lineage>
</organism>
<evidence type="ECO:0000313" key="6">
    <source>
        <dbReference type="Proteomes" id="UP000011016"/>
    </source>
</evidence>
<reference evidence="3 6" key="1">
    <citation type="journal article" date="2012" name="J. Bacteriol.">
        <title>Draft Genome Sequence of Turicella otitidis ATCC 51513, Isolated from Middle Ear Fluid from a Child with Otitis Media.</title>
        <authorList>
            <person name="Brinkrolf K."/>
            <person name="Schneider J."/>
            <person name="Knecht M."/>
            <person name="Ruckert C."/>
            <person name="Tauch A."/>
        </authorList>
    </citation>
    <scope>NUCLEOTIDE SEQUENCE [LARGE SCALE GENOMIC DNA]</scope>
    <source>
        <strain evidence="3 6">ATCC 51513</strain>
    </source>
</reference>
<feature type="transmembrane region" description="Helical" evidence="2">
    <location>
        <begin position="20"/>
        <end position="45"/>
    </location>
</feature>
<reference evidence="4 5" key="2">
    <citation type="submission" date="2012-08" db="EMBL/GenBank/DDBJ databases">
        <title>The Genome Sequence of Turicella otitidis ATCC 51513.</title>
        <authorList>
            <consortium name="The Broad Institute Genome Sequencing Platform"/>
            <person name="Earl A."/>
            <person name="Ward D."/>
            <person name="Feldgarden M."/>
            <person name="Gevers D."/>
            <person name="Huys G."/>
            <person name="Walker B."/>
            <person name="Young S.K."/>
            <person name="Zeng Q."/>
            <person name="Gargeya S."/>
            <person name="Fitzgerald M."/>
            <person name="Haas B."/>
            <person name="Abouelleil A."/>
            <person name="Alvarado L."/>
            <person name="Arachchi H.M."/>
            <person name="Berlin A.M."/>
            <person name="Chapman S.B."/>
            <person name="Goldberg J."/>
            <person name="Griggs A."/>
            <person name="Gujja S."/>
            <person name="Hansen M."/>
            <person name="Howarth C."/>
            <person name="Imamovic A."/>
            <person name="Larimer J."/>
            <person name="McCowen C."/>
            <person name="Montmayeur A."/>
            <person name="Murphy C."/>
            <person name="Neiman D."/>
            <person name="Pearson M."/>
            <person name="Priest M."/>
            <person name="Roberts A."/>
            <person name="Saif S."/>
            <person name="Shea T."/>
            <person name="Sisk P."/>
            <person name="Sykes S."/>
            <person name="Wortman J."/>
            <person name="Nusbaum C."/>
            <person name="Birren B."/>
        </authorList>
    </citation>
    <scope>NUCLEOTIDE SEQUENCE [LARGE SCALE GENOMIC DNA]</scope>
    <source>
        <strain evidence="4 5">ATCC 51513</strain>
    </source>
</reference>
<evidence type="ECO:0000313" key="5">
    <source>
        <dbReference type="Proteomes" id="UP000006078"/>
    </source>
</evidence>
<evidence type="ECO:0000313" key="4">
    <source>
        <dbReference type="EMBL" id="EJZ81519.1"/>
    </source>
</evidence>
<dbReference type="HOGENOM" id="CLU_096021_1_0_11"/>
<dbReference type="Proteomes" id="UP000011016">
    <property type="component" value="Unassembled WGS sequence"/>
</dbReference>
<gene>
    <name evidence="3" type="ORF">BN46_1428</name>
    <name evidence="4" type="ORF">HMPREF9719_01562</name>
</gene>
<feature type="region of interest" description="Disordered" evidence="1">
    <location>
        <begin position="183"/>
        <end position="237"/>
    </location>
</feature>
<name>I7KK59_9CORY</name>
<dbReference type="EMBL" id="CAJZ01000210">
    <property type="protein sequence ID" value="CCI84140.1"/>
    <property type="molecule type" value="Genomic_DNA"/>
</dbReference>
<accession>I7KK59</accession>
<keyword evidence="5" id="KW-1185">Reference proteome</keyword>
<protein>
    <submittedName>
        <fullName evidence="3">Putative membrane protein</fullName>
    </submittedName>
</protein>
<keyword evidence="2" id="KW-0472">Membrane</keyword>